<name>A0A4Z0HCC0_9ACTN</name>
<evidence type="ECO:0000313" key="3">
    <source>
        <dbReference type="Proteomes" id="UP000297948"/>
    </source>
</evidence>
<feature type="region of interest" description="Disordered" evidence="1">
    <location>
        <begin position="1"/>
        <end position="30"/>
    </location>
</feature>
<gene>
    <name evidence="2" type="ORF">E4099_12460</name>
</gene>
<dbReference type="Proteomes" id="UP000297948">
    <property type="component" value="Unassembled WGS sequence"/>
</dbReference>
<feature type="compositionally biased region" description="Basic and acidic residues" evidence="1">
    <location>
        <begin position="102"/>
        <end position="122"/>
    </location>
</feature>
<dbReference type="EMBL" id="SRID01000090">
    <property type="protein sequence ID" value="TGB10820.1"/>
    <property type="molecule type" value="Genomic_DNA"/>
</dbReference>
<sequence>MSTLMMTRPTNGVIDDIEREDDQRGYETEPEAALGDLLRRLVREGDAKAARAGRRTPRILAEMQPRLDTPIRCPKCQMPFENCRSCSGLTYRGPVQPTTECPVRDGRKDDADRGRPTRGGDR</sequence>
<protein>
    <submittedName>
        <fullName evidence="2">Uncharacterized protein</fullName>
    </submittedName>
</protein>
<keyword evidence="3" id="KW-1185">Reference proteome</keyword>
<evidence type="ECO:0000313" key="2">
    <source>
        <dbReference type="EMBL" id="TGB10820.1"/>
    </source>
</evidence>
<reference evidence="2 3" key="1">
    <citation type="submission" date="2019-03" db="EMBL/GenBank/DDBJ databases">
        <authorList>
            <person name="Gonzalez-Pimentel J.L."/>
        </authorList>
    </citation>
    <scope>NUCLEOTIDE SEQUENCE [LARGE SCALE GENOMIC DNA]</scope>
    <source>
        <strain evidence="2 3">JCM 31289</strain>
    </source>
</reference>
<dbReference type="OrthoDB" id="4338502at2"/>
<comment type="caution">
    <text evidence="2">The sequence shown here is derived from an EMBL/GenBank/DDBJ whole genome shotgun (WGS) entry which is preliminary data.</text>
</comment>
<accession>A0A4Z0HCC0</accession>
<proteinExistence type="predicted"/>
<feature type="compositionally biased region" description="Polar residues" evidence="1">
    <location>
        <begin position="1"/>
        <end position="10"/>
    </location>
</feature>
<feature type="region of interest" description="Disordered" evidence="1">
    <location>
        <begin position="87"/>
        <end position="122"/>
    </location>
</feature>
<organism evidence="2 3">
    <name type="scientific">Streptomyces palmae</name>
    <dbReference type="NCBI Taxonomy" id="1701085"/>
    <lineage>
        <taxon>Bacteria</taxon>
        <taxon>Bacillati</taxon>
        <taxon>Actinomycetota</taxon>
        <taxon>Actinomycetes</taxon>
        <taxon>Kitasatosporales</taxon>
        <taxon>Streptomycetaceae</taxon>
        <taxon>Streptomyces</taxon>
    </lineage>
</organism>
<evidence type="ECO:0000256" key="1">
    <source>
        <dbReference type="SAM" id="MobiDB-lite"/>
    </source>
</evidence>
<dbReference type="RefSeq" id="WP_135339078.1">
    <property type="nucleotide sequence ID" value="NZ_JBHLTX010000058.1"/>
</dbReference>
<dbReference type="AlphaFoldDB" id="A0A4Z0HCC0"/>